<feature type="signal peptide" evidence="1">
    <location>
        <begin position="1"/>
        <end position="27"/>
    </location>
</feature>
<protein>
    <submittedName>
        <fullName evidence="2">DUF3108 domain-containing protein</fullName>
    </submittedName>
</protein>
<evidence type="ECO:0000313" key="3">
    <source>
        <dbReference type="Proteomes" id="UP000468901"/>
    </source>
</evidence>
<gene>
    <name evidence="2" type="ORF">F2P47_15790</name>
</gene>
<keyword evidence="1" id="KW-0732">Signal</keyword>
<organism evidence="2 3">
    <name type="scientific">Parvibaculum sedimenti</name>
    <dbReference type="NCBI Taxonomy" id="2608632"/>
    <lineage>
        <taxon>Bacteria</taxon>
        <taxon>Pseudomonadati</taxon>
        <taxon>Pseudomonadota</taxon>
        <taxon>Alphaproteobacteria</taxon>
        <taxon>Hyphomicrobiales</taxon>
        <taxon>Parvibaculaceae</taxon>
        <taxon>Parvibaculum</taxon>
    </lineage>
</organism>
<dbReference type="AlphaFoldDB" id="A0A6N6VGB4"/>
<accession>A0A6N6VGB4</accession>
<proteinExistence type="predicted"/>
<reference evidence="2 3" key="1">
    <citation type="submission" date="2019-09" db="EMBL/GenBank/DDBJ databases">
        <title>Parvibaculum sedimenti sp. nov., isolated from sediment.</title>
        <authorList>
            <person name="Wang Y."/>
        </authorList>
    </citation>
    <scope>NUCLEOTIDE SEQUENCE [LARGE SCALE GENOMIC DNA]</scope>
    <source>
        <strain evidence="2 3">HXT-9</strain>
    </source>
</reference>
<sequence length="291" mass="31939">MKKFGRWTAIAALALPLGLAGFAGNLAASPSMDEPGPASDIEAQFTIYLGGFLFATGNVEARLDGDQYRLNALLSTAGLPRAFYEAEFKLASEGELAAPEVRPHSYRSDSWDTHSARKVMLAYDGDRMPHLTATPPYEPGDLADVMPYQQRATQDPVSALLVPVVANANPCERSIPVFDGRRRYDLKLTYAKEVTMTPRGLGKPLKAIACNIRYVPVAPIERRKFTEMLSKNDGMTVWLAPFDGGRVYMPVRLQLRTPLGGAVMELANVSERIAARPAEEVSSYRLPLPRP</sequence>
<dbReference type="RefSeq" id="WP_152217347.1">
    <property type="nucleotide sequence ID" value="NZ_JBAQYD010000194.1"/>
</dbReference>
<keyword evidence="3" id="KW-1185">Reference proteome</keyword>
<dbReference type="InterPro" id="IPR021457">
    <property type="entry name" value="DUF3108"/>
</dbReference>
<feature type="chain" id="PRO_5026852542" evidence="1">
    <location>
        <begin position="28"/>
        <end position="291"/>
    </location>
</feature>
<dbReference type="EMBL" id="WESC01000017">
    <property type="protein sequence ID" value="KAB7738722.1"/>
    <property type="molecule type" value="Genomic_DNA"/>
</dbReference>
<evidence type="ECO:0000256" key="1">
    <source>
        <dbReference type="SAM" id="SignalP"/>
    </source>
</evidence>
<dbReference type="Proteomes" id="UP000468901">
    <property type="component" value="Unassembled WGS sequence"/>
</dbReference>
<dbReference type="Pfam" id="PF11306">
    <property type="entry name" value="DUF3108"/>
    <property type="match status" value="1"/>
</dbReference>
<evidence type="ECO:0000313" key="2">
    <source>
        <dbReference type="EMBL" id="KAB7738722.1"/>
    </source>
</evidence>
<comment type="caution">
    <text evidence="2">The sequence shown here is derived from an EMBL/GenBank/DDBJ whole genome shotgun (WGS) entry which is preliminary data.</text>
</comment>
<name>A0A6N6VGB4_9HYPH</name>